<dbReference type="Proteomes" id="UP000694844">
    <property type="component" value="Chromosome 5"/>
</dbReference>
<organism evidence="3 4">
    <name type="scientific">Crassostrea virginica</name>
    <name type="common">Eastern oyster</name>
    <dbReference type="NCBI Taxonomy" id="6565"/>
    <lineage>
        <taxon>Eukaryota</taxon>
        <taxon>Metazoa</taxon>
        <taxon>Spiralia</taxon>
        <taxon>Lophotrochozoa</taxon>
        <taxon>Mollusca</taxon>
        <taxon>Bivalvia</taxon>
        <taxon>Autobranchia</taxon>
        <taxon>Pteriomorphia</taxon>
        <taxon>Ostreida</taxon>
        <taxon>Ostreoidea</taxon>
        <taxon>Ostreidae</taxon>
        <taxon>Crassostrea</taxon>
    </lineage>
</organism>
<dbReference type="InterPro" id="IPR028002">
    <property type="entry name" value="Myb_DNA-bind_5"/>
</dbReference>
<dbReference type="KEGG" id="cvn:111137694"/>
<dbReference type="PANTHER" id="PTHR21411:SF0">
    <property type="entry name" value="REGULATORY PROTEIN ZESTE"/>
    <property type="match status" value="1"/>
</dbReference>
<name>A0A8B8EY78_CRAVI</name>
<dbReference type="RefSeq" id="XP_022344990.1">
    <property type="nucleotide sequence ID" value="XM_022489282.1"/>
</dbReference>
<accession>A0A8B8EY78</accession>
<dbReference type="PANTHER" id="PTHR21411">
    <property type="entry name" value="APONTIC"/>
    <property type="match status" value="1"/>
</dbReference>
<feature type="region of interest" description="Disordered" evidence="1">
    <location>
        <begin position="170"/>
        <end position="203"/>
    </location>
</feature>
<evidence type="ECO:0000259" key="2">
    <source>
        <dbReference type="Pfam" id="PF13873"/>
    </source>
</evidence>
<protein>
    <submittedName>
        <fullName evidence="4">Uncharacterized protein LOC111137694</fullName>
    </submittedName>
</protein>
<dbReference type="OrthoDB" id="6155700at2759"/>
<dbReference type="Pfam" id="PF13873">
    <property type="entry name" value="Myb_DNA-bind_5"/>
    <property type="match status" value="1"/>
</dbReference>
<keyword evidence="3" id="KW-1185">Reference proteome</keyword>
<dbReference type="GeneID" id="111137694"/>
<feature type="domain" description="Myb/SANT-like DNA-binding" evidence="2">
    <location>
        <begin position="13"/>
        <end position="88"/>
    </location>
</feature>
<reference evidence="4" key="1">
    <citation type="submission" date="2025-08" db="UniProtKB">
        <authorList>
            <consortium name="RefSeq"/>
        </authorList>
    </citation>
    <scope>IDENTIFICATION</scope>
    <source>
        <tissue evidence="4">Whole sample</tissue>
    </source>
</reference>
<evidence type="ECO:0000256" key="1">
    <source>
        <dbReference type="SAM" id="MobiDB-lite"/>
    </source>
</evidence>
<evidence type="ECO:0000313" key="4">
    <source>
        <dbReference type="RefSeq" id="XP_022344990.1"/>
    </source>
</evidence>
<proteinExistence type="predicted"/>
<dbReference type="AlphaFoldDB" id="A0A8B8EY78"/>
<gene>
    <name evidence="4" type="primary">LOC111137694</name>
</gene>
<evidence type="ECO:0000313" key="3">
    <source>
        <dbReference type="Proteomes" id="UP000694844"/>
    </source>
</evidence>
<sequence>MLITYSEMAGKKGPNFSQLEKHTLVDLIGPKKDIIESKASDANMVYKKNSAWENLTEEFNSRYGVIERTTPQLKSLWKNMKAKCKSAIVKENQERMKTGGVVAEGCVDEVCTAVRQIIQHQTITCKIEIDDEAEFHGDMDNNTVLSNSASEYSLQQTEQITVSYAKDKHISTETDTEPVNTEPVNRPAPSNAESTSKAQLKRKTLTQDDFNMRMLKMAKKEHQLKMQILKLKKEYIEVKKYKLEEKCVCRSNRK</sequence>